<dbReference type="InterPro" id="IPR032466">
    <property type="entry name" value="Metal_Hydrolase"/>
</dbReference>
<dbReference type="EMBL" id="SLXT01000018">
    <property type="protein sequence ID" value="TCP63483.1"/>
    <property type="molecule type" value="Genomic_DNA"/>
</dbReference>
<dbReference type="CDD" id="cd01301">
    <property type="entry name" value="rDP_like"/>
    <property type="match status" value="1"/>
</dbReference>
<name>A0A4R2RK63_9FIRM</name>
<dbReference type="InterPro" id="IPR008257">
    <property type="entry name" value="Pept_M19"/>
</dbReference>
<proteinExistence type="predicted"/>
<evidence type="ECO:0000256" key="1">
    <source>
        <dbReference type="SAM" id="MobiDB-lite"/>
    </source>
</evidence>
<reference evidence="2 3" key="1">
    <citation type="submission" date="2019-03" db="EMBL/GenBank/DDBJ databases">
        <title>Genomic Encyclopedia of Type Strains, Phase IV (KMG-IV): sequencing the most valuable type-strain genomes for metagenomic binning, comparative biology and taxonomic classification.</title>
        <authorList>
            <person name="Goeker M."/>
        </authorList>
    </citation>
    <scope>NUCLEOTIDE SEQUENCE [LARGE SCALE GENOMIC DNA]</scope>
    <source>
        <strain evidence="2 3">DSM 11170</strain>
    </source>
</reference>
<sequence length="346" mass="37575">MAGKSFLAIDGHCDTLLRWHAQGGADPCDLERWQQGDVQVQFMAAYIEEAYKPVDSFARAVQLIDTYHRSLRQLGNAVMPVLWREDLEKVPVNVEAGRSNDEQGGSNDEQGGSNDEQGARGRGLPRPIGTLLTIEGGEALEGSLEQVAFFFRLGVRSIGLTWNQRNALADGSWHSGGLSAFGRQVVTAMNQQGMIIDLAHIAPAGFWDTLALTAKPVIVSHANCRHLCDHRRNLDDRQIRALAAQGGVLGISFYQEFLGKGPADVGTVADHIEHVCHVSGHAGAVGIGSDFDGMDQPAKGLASTAELPRIWEELLRRRFPEAAIQAIAGTNFLRVLKEILPEKGNS</sequence>
<dbReference type="PANTHER" id="PTHR10443">
    <property type="entry name" value="MICROSOMAL DIPEPTIDASE"/>
    <property type="match status" value="1"/>
</dbReference>
<protein>
    <submittedName>
        <fullName evidence="2">Dipeptidase</fullName>
    </submittedName>
</protein>
<feature type="region of interest" description="Disordered" evidence="1">
    <location>
        <begin position="96"/>
        <end position="125"/>
    </location>
</feature>
<dbReference type="OrthoDB" id="9804920at2"/>
<dbReference type="AlphaFoldDB" id="A0A4R2RK63"/>
<dbReference type="SUPFAM" id="SSF51556">
    <property type="entry name" value="Metallo-dependent hydrolases"/>
    <property type="match status" value="1"/>
</dbReference>
<dbReference type="GO" id="GO:0070573">
    <property type="term" value="F:metallodipeptidase activity"/>
    <property type="evidence" value="ECO:0007669"/>
    <property type="project" value="InterPro"/>
</dbReference>
<organism evidence="2 3">
    <name type="scientific">Heliophilum fasciatum</name>
    <dbReference type="NCBI Taxonomy" id="35700"/>
    <lineage>
        <taxon>Bacteria</taxon>
        <taxon>Bacillati</taxon>
        <taxon>Bacillota</taxon>
        <taxon>Clostridia</taxon>
        <taxon>Eubacteriales</taxon>
        <taxon>Heliobacteriaceae</taxon>
        <taxon>Heliophilum</taxon>
    </lineage>
</organism>
<accession>A0A4R2RK63</accession>
<gene>
    <name evidence="2" type="ORF">EDD73_11826</name>
</gene>
<comment type="caution">
    <text evidence="2">The sequence shown here is derived from an EMBL/GenBank/DDBJ whole genome shotgun (WGS) entry which is preliminary data.</text>
</comment>
<dbReference type="PROSITE" id="PS51365">
    <property type="entry name" value="RENAL_DIPEPTIDASE_2"/>
    <property type="match status" value="1"/>
</dbReference>
<dbReference type="PANTHER" id="PTHR10443:SF12">
    <property type="entry name" value="DIPEPTIDASE"/>
    <property type="match status" value="1"/>
</dbReference>
<dbReference type="Gene3D" id="3.20.20.140">
    <property type="entry name" value="Metal-dependent hydrolases"/>
    <property type="match status" value="1"/>
</dbReference>
<evidence type="ECO:0000313" key="2">
    <source>
        <dbReference type="EMBL" id="TCP63483.1"/>
    </source>
</evidence>
<evidence type="ECO:0000313" key="3">
    <source>
        <dbReference type="Proteomes" id="UP000294813"/>
    </source>
</evidence>
<feature type="compositionally biased region" description="Polar residues" evidence="1">
    <location>
        <begin position="102"/>
        <end position="116"/>
    </location>
</feature>
<keyword evidence="3" id="KW-1185">Reference proteome</keyword>
<dbReference type="Pfam" id="PF01244">
    <property type="entry name" value="Peptidase_M19"/>
    <property type="match status" value="2"/>
</dbReference>
<dbReference type="RefSeq" id="WP_131919647.1">
    <property type="nucleotide sequence ID" value="NZ_JAOQNU010000017.1"/>
</dbReference>
<dbReference type="Proteomes" id="UP000294813">
    <property type="component" value="Unassembled WGS sequence"/>
</dbReference>
<dbReference type="GO" id="GO:0006508">
    <property type="term" value="P:proteolysis"/>
    <property type="evidence" value="ECO:0007669"/>
    <property type="project" value="InterPro"/>
</dbReference>